<evidence type="ECO:0000256" key="1">
    <source>
        <dbReference type="SAM" id="SignalP"/>
    </source>
</evidence>
<evidence type="ECO:0000313" key="3">
    <source>
        <dbReference type="Proteomes" id="UP000199072"/>
    </source>
</evidence>
<gene>
    <name evidence="2" type="ORF">SAMN05216464_10111</name>
</gene>
<dbReference type="InterPro" id="IPR008969">
    <property type="entry name" value="CarboxyPept-like_regulatory"/>
</dbReference>
<dbReference type="OrthoDB" id="5505971at2"/>
<evidence type="ECO:0000313" key="2">
    <source>
        <dbReference type="EMBL" id="SDD19151.1"/>
    </source>
</evidence>
<dbReference type="Proteomes" id="UP000199072">
    <property type="component" value="Unassembled WGS sequence"/>
</dbReference>
<keyword evidence="3" id="KW-1185">Reference proteome</keyword>
<accession>A0A1G6SRB1</accession>
<evidence type="ECO:0008006" key="4">
    <source>
        <dbReference type="Google" id="ProtNLM"/>
    </source>
</evidence>
<dbReference type="STRING" id="1391627.SAMN05216464_10111"/>
<keyword evidence="1" id="KW-0732">Signal</keyword>
<sequence>MIINRTQIARFLFLFIAAGISSKTFAQGNLMKNVVIGDIKDQRLANVLTKIASKGDFYFAYNNKSIPADSIVSVSGFHGSLFSLLDKLLGEEYEFKEVPGYVVLRHAPSKLYLTAEVEKDQSKQFIVRGFVKDVVDQKVVKQASVYEKDLLISTLTDDKGYFELKLKNYTGSLLLTATRENYRDTSLYVLPSINVVANPAADQAYKYYPEDNGGKSVEHSRFARFFISSKQLVQGLNLGNFFALSPYQISLTPGLSSHGMYSSQVVNHFSLNYFGGYTAGVNGFEVAGFFNIDRKDVKYVQVAGLFNVVGGSMRGFQAAAVYNNVLNNASGVQVGGLINKVDNFKGMQVAGLFNYDKTASGFVLAGLFNSTGDFKGGVQFAGLVNATQNAKGIQFAGLYNQSAGDVGSQFAGLVNVAKKVKGFQFAGLVNVADSSDYPIGLVNFIKNGEKSIAISTDENRFIHLDFRSGGRVLYGLIGVGHRFDKQASSSTINLGFGAHIINPNLFSLNGEFITQTVTDFKSPAYQVSSFKLLPGLNLSKNIRLFAGPSLNITYADKGDNIPVHGWVLSKHISNNGKLSLVHIDFTGGLQLVW</sequence>
<dbReference type="EMBL" id="FNAI01000001">
    <property type="protein sequence ID" value="SDD19151.1"/>
    <property type="molecule type" value="Genomic_DNA"/>
</dbReference>
<name>A0A1G6SRB1_9SPHI</name>
<dbReference type="SUPFAM" id="SSF49464">
    <property type="entry name" value="Carboxypeptidase regulatory domain-like"/>
    <property type="match status" value="1"/>
</dbReference>
<protein>
    <recommendedName>
        <fullName evidence="4">CarboxypepD_reg-like domain-containing protein</fullName>
    </recommendedName>
</protein>
<feature type="chain" id="PRO_5011449194" description="CarboxypepD_reg-like domain-containing protein" evidence="1">
    <location>
        <begin position="27"/>
        <end position="593"/>
    </location>
</feature>
<proteinExistence type="predicted"/>
<organism evidence="2 3">
    <name type="scientific">Mucilaginibacter pineti</name>
    <dbReference type="NCBI Taxonomy" id="1391627"/>
    <lineage>
        <taxon>Bacteria</taxon>
        <taxon>Pseudomonadati</taxon>
        <taxon>Bacteroidota</taxon>
        <taxon>Sphingobacteriia</taxon>
        <taxon>Sphingobacteriales</taxon>
        <taxon>Sphingobacteriaceae</taxon>
        <taxon>Mucilaginibacter</taxon>
    </lineage>
</organism>
<feature type="signal peptide" evidence="1">
    <location>
        <begin position="1"/>
        <end position="26"/>
    </location>
</feature>
<dbReference type="RefSeq" id="WP_091142136.1">
    <property type="nucleotide sequence ID" value="NZ_FNAI01000001.1"/>
</dbReference>
<reference evidence="2 3" key="1">
    <citation type="submission" date="2016-10" db="EMBL/GenBank/DDBJ databases">
        <authorList>
            <person name="de Groot N.N."/>
        </authorList>
    </citation>
    <scope>NUCLEOTIDE SEQUENCE [LARGE SCALE GENOMIC DNA]</scope>
    <source>
        <strain evidence="2 3">47C3B</strain>
    </source>
</reference>
<dbReference type="AlphaFoldDB" id="A0A1G6SRB1"/>